<evidence type="ECO:0000256" key="3">
    <source>
        <dbReference type="ARBA" id="ARBA00023163"/>
    </source>
</evidence>
<keyword evidence="2" id="KW-0805">Transcription regulation</keyword>
<evidence type="ECO:0000256" key="2">
    <source>
        <dbReference type="ARBA" id="ARBA00023015"/>
    </source>
</evidence>
<reference evidence="5 6" key="1">
    <citation type="journal article" date="2015" name="BMC Microbiol.">
        <title>Lactobacillus ruminis strains cluster according to their mammalian gut source.</title>
        <authorList>
            <person name="O' Donnell M.M."/>
            <person name="Harris H.M."/>
            <person name="Lynch D.B."/>
            <person name="Ross R.P."/>
            <person name="O'Toole P.W."/>
        </authorList>
    </citation>
    <scope>NUCLEOTIDE SEQUENCE [LARGE SCALE GENOMIC DNA]</scope>
    <source>
        <strain evidence="5 6">DPC 6832</strain>
    </source>
</reference>
<dbReference type="GO" id="GO:0003700">
    <property type="term" value="F:DNA-binding transcription factor activity"/>
    <property type="evidence" value="ECO:0007669"/>
    <property type="project" value="InterPro"/>
</dbReference>
<dbReference type="AlphaFoldDB" id="A0A837DW17"/>
<evidence type="ECO:0000313" key="6">
    <source>
        <dbReference type="Proteomes" id="UP000031011"/>
    </source>
</evidence>
<evidence type="ECO:0000259" key="4">
    <source>
        <dbReference type="PROSITE" id="PS50931"/>
    </source>
</evidence>
<feature type="domain" description="HTH lysR-type" evidence="4">
    <location>
        <begin position="10"/>
        <end position="62"/>
    </location>
</feature>
<dbReference type="SUPFAM" id="SSF46785">
    <property type="entry name" value="Winged helix' DNA-binding domain"/>
    <property type="match status" value="1"/>
</dbReference>
<dbReference type="Proteomes" id="UP000031011">
    <property type="component" value="Unassembled WGS sequence"/>
</dbReference>
<accession>A0A837DW17</accession>
<protein>
    <submittedName>
        <fullName evidence="5">Transcription regulator</fullName>
    </submittedName>
</protein>
<gene>
    <name evidence="5" type="ORF">LRN_0996</name>
</gene>
<proteinExistence type="inferred from homology"/>
<comment type="similarity">
    <text evidence="1">Belongs to the LysR transcriptional regulatory family.</text>
</comment>
<dbReference type="Gene3D" id="1.10.10.10">
    <property type="entry name" value="Winged helix-like DNA-binding domain superfamily/Winged helix DNA-binding domain"/>
    <property type="match status" value="1"/>
</dbReference>
<dbReference type="PROSITE" id="PS50931">
    <property type="entry name" value="HTH_LYSR"/>
    <property type="match status" value="1"/>
</dbReference>
<organism evidence="5 6">
    <name type="scientific">Ligilactobacillus ruminis DPC 6832</name>
    <dbReference type="NCBI Taxonomy" id="1402208"/>
    <lineage>
        <taxon>Bacteria</taxon>
        <taxon>Bacillati</taxon>
        <taxon>Bacillota</taxon>
        <taxon>Bacilli</taxon>
        <taxon>Lactobacillales</taxon>
        <taxon>Lactobacillaceae</taxon>
        <taxon>Ligilactobacillus</taxon>
    </lineage>
</organism>
<dbReference type="EMBL" id="AWYA01000098">
    <property type="protein sequence ID" value="KIC04563.1"/>
    <property type="molecule type" value="Genomic_DNA"/>
</dbReference>
<name>A0A837DW17_9LACO</name>
<dbReference type="InterPro" id="IPR036390">
    <property type="entry name" value="WH_DNA-bd_sf"/>
</dbReference>
<dbReference type="PANTHER" id="PTHR30126">
    <property type="entry name" value="HTH-TYPE TRANSCRIPTIONAL REGULATOR"/>
    <property type="match status" value="1"/>
</dbReference>
<dbReference type="InterPro" id="IPR000847">
    <property type="entry name" value="LysR_HTH_N"/>
</dbReference>
<evidence type="ECO:0000313" key="5">
    <source>
        <dbReference type="EMBL" id="KIC04563.1"/>
    </source>
</evidence>
<sequence length="95" mass="11254">MVILNDNTILQYLDSLLKYNSFTKASEDLYISQPYLTQVVKKTEKHIGVKIIDRGNNQIRLTKAGRLYYKYLIENVEHTNNFINQLNEFNQKRTL</sequence>
<evidence type="ECO:0000256" key="1">
    <source>
        <dbReference type="ARBA" id="ARBA00009437"/>
    </source>
</evidence>
<dbReference type="PANTHER" id="PTHR30126:SF96">
    <property type="entry name" value="TRANSCRIPTIONAL REGULATORY PROTEIN, LYSR FAMILY"/>
    <property type="match status" value="1"/>
</dbReference>
<dbReference type="Pfam" id="PF00126">
    <property type="entry name" value="HTH_1"/>
    <property type="match status" value="1"/>
</dbReference>
<dbReference type="PRINTS" id="PR00039">
    <property type="entry name" value="HTHLYSR"/>
</dbReference>
<comment type="caution">
    <text evidence="5">The sequence shown here is derived from an EMBL/GenBank/DDBJ whole genome shotgun (WGS) entry which is preliminary data.</text>
</comment>
<keyword evidence="3" id="KW-0804">Transcription</keyword>
<dbReference type="InterPro" id="IPR036388">
    <property type="entry name" value="WH-like_DNA-bd_sf"/>
</dbReference>